<dbReference type="EMBL" id="LR026963">
    <property type="protein sequence ID" value="VBB69835.1"/>
    <property type="molecule type" value="Genomic_DNA"/>
</dbReference>
<evidence type="ECO:0000259" key="3">
    <source>
        <dbReference type="Pfam" id="PF02581"/>
    </source>
</evidence>
<dbReference type="GO" id="GO:0009228">
    <property type="term" value="P:thiamine biosynthetic process"/>
    <property type="evidence" value="ECO:0007669"/>
    <property type="project" value="UniProtKB-KW"/>
</dbReference>
<protein>
    <submittedName>
        <fullName evidence="4">Mutator mutT protein (7,8-dihydro-8-oxoguanine-triphosphatase) / Thiamin-phosphate pyrophosphorylase-like protein</fullName>
        <ecNumber evidence="4">3.6.1.-</ecNumber>
    </submittedName>
</protein>
<feature type="domain" description="Thiamine phosphate synthase/TenI" evidence="3">
    <location>
        <begin position="24"/>
        <end position="194"/>
    </location>
</feature>
<dbReference type="GO" id="GO:0004789">
    <property type="term" value="F:thiamine-phosphate diphosphorylase activity"/>
    <property type="evidence" value="ECO:0007669"/>
    <property type="project" value="TreeGrafter"/>
</dbReference>
<reference evidence="4" key="1">
    <citation type="submission" date="2018-10" db="EMBL/GenBank/DDBJ databases">
        <authorList>
            <person name="Gruber-Vodicka H."/>
            <person name="Jaeckle O."/>
        </authorList>
    </citation>
    <scope>NUCLEOTIDE SEQUENCE</scope>
</reference>
<gene>
    <name evidence="4" type="ORF">RIEGSTA812A_PEG_1308</name>
</gene>
<accession>A0A484H8E0</accession>
<dbReference type="CDD" id="cd00564">
    <property type="entry name" value="TMP_TenI"/>
    <property type="match status" value="1"/>
</dbReference>
<dbReference type="EC" id="3.6.1.-" evidence="4"/>
<evidence type="ECO:0000313" key="4">
    <source>
        <dbReference type="EMBL" id="VBB69835.1"/>
    </source>
</evidence>
<dbReference type="AlphaFoldDB" id="A0A484H8E0"/>
<dbReference type="Gene3D" id="3.20.20.70">
    <property type="entry name" value="Aldolase class I"/>
    <property type="match status" value="1"/>
</dbReference>
<dbReference type="Pfam" id="PF02581">
    <property type="entry name" value="TMP-TENI"/>
    <property type="match status" value="1"/>
</dbReference>
<keyword evidence="4" id="KW-0378">Hydrolase</keyword>
<evidence type="ECO:0000256" key="2">
    <source>
        <dbReference type="ARBA" id="ARBA00022977"/>
    </source>
</evidence>
<dbReference type="SUPFAM" id="SSF51391">
    <property type="entry name" value="Thiamin phosphate synthase"/>
    <property type="match status" value="1"/>
</dbReference>
<organism evidence="4">
    <name type="scientific">invertebrate metagenome</name>
    <dbReference type="NCBI Taxonomy" id="1711999"/>
    <lineage>
        <taxon>unclassified sequences</taxon>
        <taxon>metagenomes</taxon>
        <taxon>organismal metagenomes</taxon>
    </lineage>
</organism>
<dbReference type="InterPro" id="IPR013785">
    <property type="entry name" value="Aldolase_TIM"/>
</dbReference>
<dbReference type="InterPro" id="IPR022998">
    <property type="entry name" value="ThiamineP_synth_TenI"/>
</dbReference>
<dbReference type="GO" id="GO:0005737">
    <property type="term" value="C:cytoplasm"/>
    <property type="evidence" value="ECO:0007669"/>
    <property type="project" value="TreeGrafter"/>
</dbReference>
<comment type="pathway">
    <text evidence="1">Cofactor biosynthesis; thiamine diphosphate biosynthesis.</text>
</comment>
<keyword evidence="2" id="KW-0784">Thiamine biosynthesis</keyword>
<name>A0A484H8E0_9ZZZZ</name>
<dbReference type="PANTHER" id="PTHR20857">
    <property type="entry name" value="THIAMINE-PHOSPHATE PYROPHOSPHORYLASE"/>
    <property type="match status" value="1"/>
</dbReference>
<dbReference type="GO" id="GO:0016787">
    <property type="term" value="F:hydrolase activity"/>
    <property type="evidence" value="ECO:0007669"/>
    <property type="project" value="UniProtKB-KW"/>
</dbReference>
<dbReference type="PANTHER" id="PTHR20857:SF23">
    <property type="entry name" value="THIAMINE BIOSYNTHETIC BIFUNCTIONAL ENZYME"/>
    <property type="match status" value="1"/>
</dbReference>
<evidence type="ECO:0000256" key="1">
    <source>
        <dbReference type="ARBA" id="ARBA00004948"/>
    </source>
</evidence>
<sequence>MVWLKYARRLWPTLLMLTRDETPEMQYAAASLQQGSGGIVLRAYNLGPEARLALGRDLSRLCRVRRLLFLVAVRDNTDLAMAARIRADGLHMPEWVARQQSIAPVIGWCRRYRRILTVAAHGPQGLARGQQLGADAALLSPVFHTVTHIKTRPIGPVRFAALCRTVPLPVIALGGVRSYNVRRLLYSKAIGVAIGQPTLSGK</sequence>
<proteinExistence type="predicted"/>
<dbReference type="InterPro" id="IPR036206">
    <property type="entry name" value="ThiamineP_synth_sf"/>
</dbReference>